<sequence length="166" mass="18304">SHTHTHTSSCRTEMAATAPETEPTIFSRLERLDVMVGYLEEILRGGGRVQQSSCASATSSGTPTASDGGGDSSVGSSPKRLERRCRPIDQVMVETQLKGSLLDRLRQLEDGVLKLGLHLEEETESERKKEEEQRSPKAEKHHKRGIKSLVKSCVRGKPKSHEEAKD</sequence>
<dbReference type="PANTHER" id="PTHR34190">
    <property type="entry name" value="EXPRESSED PROTEIN"/>
    <property type="match status" value="1"/>
</dbReference>
<dbReference type="AlphaFoldDB" id="A0A1D1YI78"/>
<dbReference type="PANTHER" id="PTHR34190:SF4">
    <property type="entry name" value="EXPRESSED PROTEIN"/>
    <property type="match status" value="1"/>
</dbReference>
<feature type="compositionally biased region" description="Basic and acidic residues" evidence="1">
    <location>
        <begin position="117"/>
        <end position="138"/>
    </location>
</feature>
<gene>
    <name evidence="2" type="primary">lef</name>
    <name evidence="2" type="ORF">g.21188</name>
</gene>
<feature type="region of interest" description="Disordered" evidence="1">
    <location>
        <begin position="117"/>
        <end position="166"/>
    </location>
</feature>
<feature type="non-terminal residue" evidence="2">
    <location>
        <position position="1"/>
    </location>
</feature>
<accession>A0A1D1YI78</accession>
<feature type="region of interest" description="Disordered" evidence="1">
    <location>
        <begin position="47"/>
        <end position="87"/>
    </location>
</feature>
<evidence type="ECO:0000313" key="2">
    <source>
        <dbReference type="EMBL" id="JAT54332.1"/>
    </source>
</evidence>
<feature type="region of interest" description="Disordered" evidence="1">
    <location>
        <begin position="1"/>
        <end position="22"/>
    </location>
</feature>
<protein>
    <submittedName>
        <fullName evidence="2">Lethal factor</fullName>
    </submittedName>
</protein>
<name>A0A1D1YI78_9ARAE</name>
<feature type="compositionally biased region" description="Low complexity" evidence="1">
    <location>
        <begin position="52"/>
        <end position="66"/>
    </location>
</feature>
<dbReference type="EMBL" id="GDJX01013604">
    <property type="protein sequence ID" value="JAT54332.1"/>
    <property type="molecule type" value="Transcribed_RNA"/>
</dbReference>
<proteinExistence type="predicted"/>
<evidence type="ECO:0000256" key="1">
    <source>
        <dbReference type="SAM" id="MobiDB-lite"/>
    </source>
</evidence>
<reference evidence="2" key="1">
    <citation type="submission" date="2015-07" db="EMBL/GenBank/DDBJ databases">
        <title>Transcriptome Assembly of Anthurium amnicola.</title>
        <authorList>
            <person name="Suzuki J."/>
        </authorList>
    </citation>
    <scope>NUCLEOTIDE SEQUENCE</scope>
</reference>
<organism evidence="2">
    <name type="scientific">Anthurium amnicola</name>
    <dbReference type="NCBI Taxonomy" id="1678845"/>
    <lineage>
        <taxon>Eukaryota</taxon>
        <taxon>Viridiplantae</taxon>
        <taxon>Streptophyta</taxon>
        <taxon>Embryophyta</taxon>
        <taxon>Tracheophyta</taxon>
        <taxon>Spermatophyta</taxon>
        <taxon>Magnoliopsida</taxon>
        <taxon>Liliopsida</taxon>
        <taxon>Araceae</taxon>
        <taxon>Pothoideae</taxon>
        <taxon>Potheae</taxon>
        <taxon>Anthurium</taxon>
    </lineage>
</organism>